<dbReference type="Proteomes" id="UP000193922">
    <property type="component" value="Unassembled WGS sequence"/>
</dbReference>
<organism evidence="1 2">
    <name type="scientific">Linderina pennispora</name>
    <dbReference type="NCBI Taxonomy" id="61395"/>
    <lineage>
        <taxon>Eukaryota</taxon>
        <taxon>Fungi</taxon>
        <taxon>Fungi incertae sedis</taxon>
        <taxon>Zoopagomycota</taxon>
        <taxon>Kickxellomycotina</taxon>
        <taxon>Kickxellomycetes</taxon>
        <taxon>Kickxellales</taxon>
        <taxon>Kickxellaceae</taxon>
        <taxon>Linderina</taxon>
    </lineage>
</organism>
<keyword evidence="2" id="KW-1185">Reference proteome</keyword>
<dbReference type="AlphaFoldDB" id="A0A1Y1W4Q3"/>
<comment type="caution">
    <text evidence="1">The sequence shown here is derived from an EMBL/GenBank/DDBJ whole genome shotgun (WGS) entry which is preliminary data.</text>
</comment>
<dbReference type="OrthoDB" id="1862401at2759"/>
<reference evidence="1 2" key="1">
    <citation type="submission" date="2016-07" db="EMBL/GenBank/DDBJ databases">
        <title>Pervasive Adenine N6-methylation of Active Genes in Fungi.</title>
        <authorList>
            <consortium name="DOE Joint Genome Institute"/>
            <person name="Mondo S.J."/>
            <person name="Dannebaum R.O."/>
            <person name="Kuo R.C."/>
            <person name="Labutti K."/>
            <person name="Haridas S."/>
            <person name="Kuo A."/>
            <person name="Salamov A."/>
            <person name="Ahrendt S.R."/>
            <person name="Lipzen A."/>
            <person name="Sullivan W."/>
            <person name="Andreopoulos W.B."/>
            <person name="Clum A."/>
            <person name="Lindquist E."/>
            <person name="Daum C."/>
            <person name="Ramamoorthy G.K."/>
            <person name="Gryganskyi A."/>
            <person name="Culley D."/>
            <person name="Magnuson J.K."/>
            <person name="James T.Y."/>
            <person name="O'Malley M.A."/>
            <person name="Stajich J.E."/>
            <person name="Spatafora J.W."/>
            <person name="Visel A."/>
            <person name="Grigoriev I.V."/>
        </authorList>
    </citation>
    <scope>NUCLEOTIDE SEQUENCE [LARGE SCALE GENOMIC DNA]</scope>
    <source>
        <strain evidence="1 2">ATCC 12442</strain>
    </source>
</reference>
<gene>
    <name evidence="1" type="ORF">DL89DRAFT_323411</name>
</gene>
<name>A0A1Y1W4Q3_9FUNG</name>
<dbReference type="RefSeq" id="XP_040742259.1">
    <property type="nucleotide sequence ID" value="XM_040891389.1"/>
</dbReference>
<sequence length="114" mass="12098">MFGITSKSLASVGQQVQPRTLGLVLPYVGQVIDANELEDTYVAPIITLEIAFKLATVVSNLVYASLYGADFGDGVQAFSTLHLEIGLGTFVILPSRPPSKDLVANICVALQGLF</sequence>
<evidence type="ECO:0000313" key="2">
    <source>
        <dbReference type="Proteomes" id="UP000193922"/>
    </source>
</evidence>
<protein>
    <submittedName>
        <fullName evidence="1">Uncharacterized protein</fullName>
    </submittedName>
</protein>
<proteinExistence type="predicted"/>
<accession>A0A1Y1W4Q3</accession>
<evidence type="ECO:0000313" key="1">
    <source>
        <dbReference type="EMBL" id="ORX68477.1"/>
    </source>
</evidence>
<dbReference type="GeneID" id="63808037"/>
<dbReference type="EMBL" id="MCFD01000009">
    <property type="protein sequence ID" value="ORX68477.1"/>
    <property type="molecule type" value="Genomic_DNA"/>
</dbReference>